<sequence>MNKKLTGVFAPVTTPFDARGEVFYDALAKNMEFYARSRLNGYLALGSNGENKSLTSLEKERVLKTIIEGKGADQVVIAGCIFESTRETIEFARTAEKLGADYILLLPPSYFKSQMTDTVLYKYFTDVADVVDVPCLIYNAPQFAASITLSVDLVKRLADHPNIVGIKDSSVGNIDNYLLAVKERCHVLAGSANFFLSALLMGATGGVLSLGNVFPDLVCNLYELVANKEYERAFALNEKILHLNKAISGRGGVAAVKYAMDLAGLYGGAPRLPLLPLAEEQKNNLKKILEEEEMI</sequence>
<evidence type="ECO:0000256" key="5">
    <source>
        <dbReference type="PIRSR" id="PIRSR001365-1"/>
    </source>
</evidence>
<evidence type="ECO:0000313" key="7">
    <source>
        <dbReference type="EMBL" id="PRR76448.1"/>
    </source>
</evidence>
<dbReference type="SMART" id="SM01130">
    <property type="entry name" value="DHDPS"/>
    <property type="match status" value="1"/>
</dbReference>
<feature type="active site" description="Proton donor/acceptor" evidence="5">
    <location>
        <position position="138"/>
    </location>
</feature>
<evidence type="ECO:0000256" key="1">
    <source>
        <dbReference type="ARBA" id="ARBA00007592"/>
    </source>
</evidence>
<gene>
    <name evidence="7" type="primary">dapA_3</name>
    <name evidence="7" type="ORF">MOST_06160</name>
</gene>
<feature type="binding site" evidence="6">
    <location>
        <position position="207"/>
    </location>
    <ligand>
        <name>pyruvate</name>
        <dbReference type="ChEBI" id="CHEBI:15361"/>
    </ligand>
</feature>
<dbReference type="SUPFAM" id="SSF51569">
    <property type="entry name" value="Aldolase"/>
    <property type="match status" value="1"/>
</dbReference>
<dbReference type="GO" id="GO:0044281">
    <property type="term" value="P:small molecule metabolic process"/>
    <property type="evidence" value="ECO:0007669"/>
    <property type="project" value="UniProtKB-ARBA"/>
</dbReference>
<accession>A0A9X7J4Y0</accession>
<dbReference type="PANTHER" id="PTHR12128">
    <property type="entry name" value="DIHYDRODIPICOLINATE SYNTHASE"/>
    <property type="match status" value="1"/>
</dbReference>
<dbReference type="GO" id="GO:0008840">
    <property type="term" value="F:4-hydroxy-tetrahydrodipicolinate synthase activity"/>
    <property type="evidence" value="ECO:0007669"/>
    <property type="project" value="UniProtKB-EC"/>
</dbReference>
<dbReference type="Pfam" id="PF00701">
    <property type="entry name" value="DHDPS"/>
    <property type="match status" value="1"/>
</dbReference>
<keyword evidence="3" id="KW-0704">Schiff base</keyword>
<dbReference type="Gene3D" id="3.20.20.70">
    <property type="entry name" value="Aldolase class I"/>
    <property type="match status" value="1"/>
</dbReference>
<dbReference type="PANTHER" id="PTHR12128:SF66">
    <property type="entry name" value="4-HYDROXY-2-OXOGLUTARATE ALDOLASE, MITOCHONDRIAL"/>
    <property type="match status" value="1"/>
</dbReference>
<dbReference type="Proteomes" id="UP000239430">
    <property type="component" value="Unassembled WGS sequence"/>
</dbReference>
<dbReference type="PRINTS" id="PR00146">
    <property type="entry name" value="DHPICSNTHASE"/>
</dbReference>
<keyword evidence="2 4" id="KW-0456">Lyase</keyword>
<organism evidence="7 8">
    <name type="scientific">Neomoorella stamsii</name>
    <dbReference type="NCBI Taxonomy" id="1266720"/>
    <lineage>
        <taxon>Bacteria</taxon>
        <taxon>Bacillati</taxon>
        <taxon>Bacillota</taxon>
        <taxon>Clostridia</taxon>
        <taxon>Neomoorellales</taxon>
        <taxon>Neomoorellaceae</taxon>
        <taxon>Neomoorella</taxon>
    </lineage>
</organism>
<dbReference type="InterPro" id="IPR020625">
    <property type="entry name" value="Schiff_base-form_aldolases_AS"/>
</dbReference>
<dbReference type="InterPro" id="IPR013785">
    <property type="entry name" value="Aldolase_TIM"/>
</dbReference>
<comment type="caution">
    <text evidence="7">The sequence shown here is derived from an EMBL/GenBank/DDBJ whole genome shotgun (WGS) entry which is preliminary data.</text>
</comment>
<evidence type="ECO:0000256" key="2">
    <source>
        <dbReference type="ARBA" id="ARBA00023239"/>
    </source>
</evidence>
<dbReference type="PROSITE" id="PS00666">
    <property type="entry name" value="DHDPS_2"/>
    <property type="match status" value="1"/>
</dbReference>
<evidence type="ECO:0000313" key="8">
    <source>
        <dbReference type="Proteomes" id="UP000239430"/>
    </source>
</evidence>
<dbReference type="EMBL" id="PVXL01000021">
    <property type="protein sequence ID" value="PRR76448.1"/>
    <property type="molecule type" value="Genomic_DNA"/>
</dbReference>
<name>A0A9X7J4Y0_9FIRM</name>
<comment type="similarity">
    <text evidence="1 4">Belongs to the DapA family.</text>
</comment>
<evidence type="ECO:0000256" key="3">
    <source>
        <dbReference type="ARBA" id="ARBA00023270"/>
    </source>
</evidence>
<reference evidence="7 8" key="1">
    <citation type="submission" date="2018-03" db="EMBL/GenBank/DDBJ databases">
        <title>Genome sequence of Moorella stamsii DSM 26217.</title>
        <authorList>
            <person name="Poehlein A."/>
            <person name="Daniel R."/>
        </authorList>
    </citation>
    <scope>NUCLEOTIDE SEQUENCE [LARGE SCALE GENOMIC DNA]</scope>
    <source>
        <strain evidence="8">DSM 26217</strain>
    </source>
</reference>
<feature type="active site" description="Schiff-base intermediate with substrate" evidence="5">
    <location>
        <position position="167"/>
    </location>
</feature>
<dbReference type="InterPro" id="IPR002220">
    <property type="entry name" value="DapA-like"/>
</dbReference>
<dbReference type="PIRSF" id="PIRSF001365">
    <property type="entry name" value="DHDPS"/>
    <property type="match status" value="1"/>
</dbReference>
<proteinExistence type="inferred from homology"/>
<keyword evidence="8" id="KW-1185">Reference proteome</keyword>
<dbReference type="AlphaFoldDB" id="A0A9X7J4Y0"/>
<evidence type="ECO:0000256" key="6">
    <source>
        <dbReference type="PIRSR" id="PIRSR001365-2"/>
    </source>
</evidence>
<protein>
    <submittedName>
        <fullName evidence="7">4-hydroxy-tetrahydrodipicolinate synthase</fullName>
        <ecNumber evidence="7">4.3.3.7</ecNumber>
    </submittedName>
</protein>
<dbReference type="EC" id="4.3.3.7" evidence="7"/>
<dbReference type="RefSeq" id="WP_054936209.1">
    <property type="nucleotide sequence ID" value="NZ_PVXL01000021.1"/>
</dbReference>
<evidence type="ECO:0000256" key="4">
    <source>
        <dbReference type="PIRNR" id="PIRNR001365"/>
    </source>
</evidence>
<dbReference type="CDD" id="cd00408">
    <property type="entry name" value="DHDPS-like"/>
    <property type="match status" value="1"/>
</dbReference>